<dbReference type="EMBL" id="JAACNH010000001">
    <property type="protein sequence ID" value="KAG8453245.1"/>
    <property type="molecule type" value="Genomic_DNA"/>
</dbReference>
<name>A0A8T2KFU0_9PIPI</name>
<dbReference type="Proteomes" id="UP000812440">
    <property type="component" value="Chromosome 1"/>
</dbReference>
<dbReference type="InterPro" id="IPR036514">
    <property type="entry name" value="SGNH_hydro_sf"/>
</dbReference>
<reference evidence="2" key="1">
    <citation type="thesis" date="2020" institute="ProQuest LLC" country="789 East Eisenhower Parkway, Ann Arbor, MI, USA">
        <title>Comparative Genomics and Chromosome Evolution.</title>
        <authorList>
            <person name="Mudd A.B."/>
        </authorList>
    </citation>
    <scope>NUCLEOTIDE SEQUENCE</scope>
    <source>
        <strain evidence="2">Female2</strain>
        <tissue evidence="2">Blood</tissue>
    </source>
</reference>
<dbReference type="PANTHER" id="PTHR14469">
    <property type="entry name" value="SARCOMA ANTIGEN NY-SAR-23"/>
    <property type="match status" value="1"/>
</dbReference>
<gene>
    <name evidence="2" type="ORF">GDO86_000033</name>
</gene>
<comment type="similarity">
    <text evidence="1">Belongs to the PC-esterase family.</text>
</comment>
<proteinExistence type="inferred from homology"/>
<comment type="caution">
    <text evidence="2">The sequence shown here is derived from an EMBL/GenBank/DDBJ whole genome shotgun (WGS) entry which is preliminary data.</text>
</comment>
<evidence type="ECO:0000313" key="3">
    <source>
        <dbReference type="Proteomes" id="UP000812440"/>
    </source>
</evidence>
<dbReference type="PANTHER" id="PTHR14469:SF0">
    <property type="entry name" value="FAMILY WITH SEQUENCE SIMILARITY 113"/>
    <property type="match status" value="1"/>
</dbReference>
<dbReference type="AlphaFoldDB" id="A0A8T2KFU0"/>
<evidence type="ECO:0008006" key="4">
    <source>
        <dbReference type="Google" id="ProtNLM"/>
    </source>
</evidence>
<protein>
    <recommendedName>
        <fullName evidence="4">Family with sequence similarity 113</fullName>
    </recommendedName>
</protein>
<dbReference type="OrthoDB" id="9975373at2759"/>
<evidence type="ECO:0000313" key="2">
    <source>
        <dbReference type="EMBL" id="KAG8453246.1"/>
    </source>
</evidence>
<keyword evidence="3" id="KW-1185">Reference proteome</keyword>
<sequence length="428" mass="49958">MGAFETEHVRQLLHNKYVAVLGDSIQRSVYKDLVKFLRNDMYLTEKQLKCKGEKTFEQDFLVEGGTLQEMHNGVTYREVRQYRTDHHLLRFYFLTRAYSLYLESILSDFQEGLQPDVLIINSCFWDITRYKNTFKDYKVNLDNLFSRLKVVLNPDCLVIWSMTMPLGNRDQTQPERSRASIRQDIIEGNFYGATIADLYNVDVVDMHYHFRFDLSHRCRDSIHWNQLAHRKHTQILLSHIAHAWGVEVPQKKGTLGPIQAPGQSRVVTWRHGNVNPLVRQRNQGNVNHHWEKPSLLGSPELNQISQNVREPALIPINPGNCGVPDHWNYPNKEDDPFIKDNPFAFGHTAPAYTSFDNQSSAMKAPPGFRDPFNHLNTVPHPPFTNVAVNLTRYTPFEDRYQCSMRRSVKRRDGRVHPYYLEGYFPSRI</sequence>
<dbReference type="EMBL" id="JAACNH010000001">
    <property type="protein sequence ID" value="KAG8453246.1"/>
    <property type="molecule type" value="Genomic_DNA"/>
</dbReference>
<accession>A0A8T2KFU0</accession>
<evidence type="ECO:0000256" key="1">
    <source>
        <dbReference type="ARBA" id="ARBA00037957"/>
    </source>
</evidence>
<dbReference type="Gene3D" id="3.40.50.1110">
    <property type="entry name" value="SGNH hydrolase"/>
    <property type="match status" value="1"/>
</dbReference>
<organism evidence="2 3">
    <name type="scientific">Hymenochirus boettgeri</name>
    <name type="common">Congo dwarf clawed frog</name>
    <dbReference type="NCBI Taxonomy" id="247094"/>
    <lineage>
        <taxon>Eukaryota</taxon>
        <taxon>Metazoa</taxon>
        <taxon>Chordata</taxon>
        <taxon>Craniata</taxon>
        <taxon>Vertebrata</taxon>
        <taxon>Euteleostomi</taxon>
        <taxon>Amphibia</taxon>
        <taxon>Batrachia</taxon>
        <taxon>Anura</taxon>
        <taxon>Pipoidea</taxon>
        <taxon>Pipidae</taxon>
        <taxon>Pipinae</taxon>
        <taxon>Hymenochirus</taxon>
    </lineage>
</organism>
<dbReference type="SUPFAM" id="SSF52266">
    <property type="entry name" value="SGNH hydrolase"/>
    <property type="match status" value="1"/>
</dbReference>